<evidence type="ECO:0000313" key="1">
    <source>
        <dbReference type="EMBL" id="SVC82456.1"/>
    </source>
</evidence>
<proteinExistence type="predicted"/>
<dbReference type="AlphaFoldDB" id="A0A382QAK7"/>
<evidence type="ECO:0008006" key="2">
    <source>
        <dbReference type="Google" id="ProtNLM"/>
    </source>
</evidence>
<organism evidence="1">
    <name type="scientific">marine metagenome</name>
    <dbReference type="NCBI Taxonomy" id="408172"/>
    <lineage>
        <taxon>unclassified sequences</taxon>
        <taxon>metagenomes</taxon>
        <taxon>ecological metagenomes</taxon>
    </lineage>
</organism>
<protein>
    <recommendedName>
        <fullName evidence="2">DUF2380 domain-containing protein</fullName>
    </recommendedName>
</protein>
<reference evidence="1" key="1">
    <citation type="submission" date="2018-05" db="EMBL/GenBank/DDBJ databases">
        <authorList>
            <person name="Lanie J.A."/>
            <person name="Ng W.-L."/>
            <person name="Kazmierczak K.M."/>
            <person name="Andrzejewski T.M."/>
            <person name="Davidsen T.M."/>
            <person name="Wayne K.J."/>
            <person name="Tettelin H."/>
            <person name="Glass J.I."/>
            <person name="Rusch D."/>
            <person name="Podicherti R."/>
            <person name="Tsui H.-C.T."/>
            <person name="Winkler M.E."/>
        </authorList>
    </citation>
    <scope>NUCLEOTIDE SEQUENCE</scope>
</reference>
<dbReference type="Pfam" id="PF03783">
    <property type="entry name" value="CsgG"/>
    <property type="match status" value="1"/>
</dbReference>
<dbReference type="EMBL" id="UINC01113077">
    <property type="protein sequence ID" value="SVC82456.1"/>
    <property type="molecule type" value="Genomic_DNA"/>
</dbReference>
<name>A0A382QAK7_9ZZZZ</name>
<gene>
    <name evidence="1" type="ORF">METZ01_LOCUS335310</name>
</gene>
<accession>A0A382QAK7</accession>
<feature type="non-terminal residue" evidence="1">
    <location>
        <position position="158"/>
    </location>
</feature>
<sequence length="158" mass="17135">MTVLKKSFSLFLAWTVFLFSFPVAIQAQDRLAVAVMDLEGRGISAMEAATLTDRLRSEMVNIGIFQVVERGQMEMLLEEQGFQQTGCTSAECAVEMGKMLGVQAMATGSIGKLGTMWTLDVRMFDVGTGEISKVSSRNFQGGVEGLLGLLKLVVKDLA</sequence>
<dbReference type="GO" id="GO:0030288">
    <property type="term" value="C:outer membrane-bounded periplasmic space"/>
    <property type="evidence" value="ECO:0007669"/>
    <property type="project" value="InterPro"/>
</dbReference>
<dbReference type="Gene3D" id="3.40.50.10610">
    <property type="entry name" value="ABC-type transport auxiliary lipoprotein component"/>
    <property type="match status" value="1"/>
</dbReference>
<dbReference type="InterPro" id="IPR005534">
    <property type="entry name" value="Curli_assmbl/transp-comp_CsgG"/>
</dbReference>